<name>A0A3B0TS72_9ZZZZ</name>
<reference evidence="1" key="1">
    <citation type="submission" date="2018-06" db="EMBL/GenBank/DDBJ databases">
        <authorList>
            <person name="Zhirakovskaya E."/>
        </authorList>
    </citation>
    <scope>NUCLEOTIDE SEQUENCE</scope>
</reference>
<gene>
    <name evidence="1" type="ORF">MNBD_ALPHA12-2209</name>
</gene>
<sequence length="41" mass="4872">MRLALFRHCEKQRDEAIQGGLPWGLKKLDCRAPSFDKLRMR</sequence>
<feature type="non-terminal residue" evidence="1">
    <location>
        <position position="41"/>
    </location>
</feature>
<protein>
    <submittedName>
        <fullName evidence="1">Uncharacterized protein</fullName>
    </submittedName>
</protein>
<evidence type="ECO:0000313" key="1">
    <source>
        <dbReference type="EMBL" id="VAW15089.1"/>
    </source>
</evidence>
<organism evidence="1">
    <name type="scientific">hydrothermal vent metagenome</name>
    <dbReference type="NCBI Taxonomy" id="652676"/>
    <lineage>
        <taxon>unclassified sequences</taxon>
        <taxon>metagenomes</taxon>
        <taxon>ecological metagenomes</taxon>
    </lineage>
</organism>
<proteinExistence type="predicted"/>
<accession>A0A3B0TS72</accession>
<dbReference type="EMBL" id="UOEO01000023">
    <property type="protein sequence ID" value="VAW15089.1"/>
    <property type="molecule type" value="Genomic_DNA"/>
</dbReference>
<dbReference type="AlphaFoldDB" id="A0A3B0TS72"/>